<dbReference type="EC" id="2.7.4.9" evidence="2 11"/>
<comment type="similarity">
    <text evidence="1 11">Belongs to the thymidylate kinase family.</text>
</comment>
<evidence type="ECO:0000256" key="5">
    <source>
        <dbReference type="ARBA" id="ARBA00022727"/>
    </source>
</evidence>
<dbReference type="InterPro" id="IPR027417">
    <property type="entry name" value="P-loop_NTPase"/>
</dbReference>
<evidence type="ECO:0000313" key="14">
    <source>
        <dbReference type="Proteomes" id="UP000614239"/>
    </source>
</evidence>
<dbReference type="GO" id="GO:0006235">
    <property type="term" value="P:dTTP biosynthetic process"/>
    <property type="evidence" value="ECO:0007669"/>
    <property type="project" value="UniProtKB-UniRule"/>
</dbReference>
<keyword evidence="5 11" id="KW-0545">Nucleotide biosynthesis</keyword>
<dbReference type="GO" id="GO:0004798">
    <property type="term" value="F:dTMP kinase activity"/>
    <property type="evidence" value="ECO:0007669"/>
    <property type="project" value="UniProtKB-UniRule"/>
</dbReference>
<dbReference type="GO" id="GO:0006233">
    <property type="term" value="P:dTDP biosynthetic process"/>
    <property type="evidence" value="ECO:0007669"/>
    <property type="project" value="InterPro"/>
</dbReference>
<dbReference type="Proteomes" id="UP000614239">
    <property type="component" value="Unassembled WGS sequence"/>
</dbReference>
<dbReference type="PANTHER" id="PTHR10344">
    <property type="entry name" value="THYMIDYLATE KINASE"/>
    <property type="match status" value="1"/>
</dbReference>
<feature type="binding site" evidence="11">
    <location>
        <begin position="21"/>
        <end position="28"/>
    </location>
    <ligand>
        <name>ATP</name>
        <dbReference type="ChEBI" id="CHEBI:30616"/>
    </ligand>
</feature>
<dbReference type="HAMAP" id="MF_00165">
    <property type="entry name" value="Thymidylate_kinase"/>
    <property type="match status" value="1"/>
</dbReference>
<gene>
    <name evidence="11" type="primary">tmk</name>
    <name evidence="13" type="ORF">GCM10011612_03420</name>
</gene>
<dbReference type="InterPro" id="IPR039430">
    <property type="entry name" value="Thymidylate_kin-like_dom"/>
</dbReference>
<dbReference type="Gene3D" id="3.40.50.300">
    <property type="entry name" value="P-loop containing nucleotide triphosphate hydrolases"/>
    <property type="match status" value="1"/>
</dbReference>
<evidence type="ECO:0000256" key="1">
    <source>
        <dbReference type="ARBA" id="ARBA00009776"/>
    </source>
</evidence>
<feature type="domain" description="Thymidylate kinase-like" evidence="12">
    <location>
        <begin position="19"/>
        <end position="205"/>
    </location>
</feature>
<sequence>MTDAPSPAAPPLPGLLISFEGGDGVGKTTQIKRLATVFAAARIDYRLTREPGGTELGARIRRLLLHGGAVDPRAEALLYAADRAQHVAELIRPALGRSEVVLTDRYLDSSIAYQGAARSLGAAEVRSLSEWATGSLLPDLTILLDADPSVADRRTGARGAKDRMESEGAAFRAALREQFLALADAEPERFAVLDARRTIEEVAEDVNRRIAALLMARPGAVSVGAPSRGAVPDAHAAFLRAAARLSGPGGERA</sequence>
<dbReference type="GO" id="GO:0005829">
    <property type="term" value="C:cytosol"/>
    <property type="evidence" value="ECO:0007669"/>
    <property type="project" value="TreeGrafter"/>
</dbReference>
<reference evidence="13" key="2">
    <citation type="submission" date="2020-09" db="EMBL/GenBank/DDBJ databases">
        <authorList>
            <person name="Sun Q."/>
            <person name="Zhou Y."/>
        </authorList>
    </citation>
    <scope>NUCLEOTIDE SEQUENCE</scope>
    <source>
        <strain evidence="13">CGMCC 4.7372</strain>
    </source>
</reference>
<keyword evidence="8 11" id="KW-0067">ATP-binding</keyword>
<dbReference type="PANTHER" id="PTHR10344:SF4">
    <property type="entry name" value="UMP-CMP KINASE 2, MITOCHONDRIAL"/>
    <property type="match status" value="1"/>
</dbReference>
<dbReference type="EMBL" id="BMNJ01000001">
    <property type="protein sequence ID" value="GGO95482.1"/>
    <property type="molecule type" value="Genomic_DNA"/>
</dbReference>
<comment type="function">
    <text evidence="10 11">Phosphorylation of dTMP to form dTDP in both de novo and salvage pathways of dTTP synthesis.</text>
</comment>
<dbReference type="GO" id="GO:0005524">
    <property type="term" value="F:ATP binding"/>
    <property type="evidence" value="ECO:0007669"/>
    <property type="project" value="UniProtKB-UniRule"/>
</dbReference>
<proteinExistence type="inferred from homology"/>
<accession>A0A8H9H6Y6</accession>
<evidence type="ECO:0000256" key="8">
    <source>
        <dbReference type="ARBA" id="ARBA00022840"/>
    </source>
</evidence>
<name>A0A8H9H6Y6_9ACTO</name>
<evidence type="ECO:0000256" key="2">
    <source>
        <dbReference type="ARBA" id="ARBA00012980"/>
    </source>
</evidence>
<dbReference type="OrthoDB" id="9774907at2"/>
<evidence type="ECO:0000256" key="9">
    <source>
        <dbReference type="ARBA" id="ARBA00048743"/>
    </source>
</evidence>
<evidence type="ECO:0000259" key="12">
    <source>
        <dbReference type="Pfam" id="PF02223"/>
    </source>
</evidence>
<dbReference type="PROSITE" id="PS01331">
    <property type="entry name" value="THYMIDYLATE_KINASE"/>
    <property type="match status" value="1"/>
</dbReference>
<comment type="catalytic activity">
    <reaction evidence="9 11">
        <text>dTMP + ATP = dTDP + ADP</text>
        <dbReference type="Rhea" id="RHEA:13517"/>
        <dbReference type="ChEBI" id="CHEBI:30616"/>
        <dbReference type="ChEBI" id="CHEBI:58369"/>
        <dbReference type="ChEBI" id="CHEBI:63528"/>
        <dbReference type="ChEBI" id="CHEBI:456216"/>
        <dbReference type="EC" id="2.7.4.9"/>
    </reaction>
</comment>
<dbReference type="GO" id="GO:0006227">
    <property type="term" value="P:dUDP biosynthetic process"/>
    <property type="evidence" value="ECO:0007669"/>
    <property type="project" value="TreeGrafter"/>
</dbReference>
<dbReference type="SUPFAM" id="SSF52540">
    <property type="entry name" value="P-loop containing nucleoside triphosphate hydrolases"/>
    <property type="match status" value="1"/>
</dbReference>
<evidence type="ECO:0000256" key="11">
    <source>
        <dbReference type="HAMAP-Rule" id="MF_00165"/>
    </source>
</evidence>
<dbReference type="FunFam" id="3.40.50.300:FF:000225">
    <property type="entry name" value="Thymidylate kinase"/>
    <property type="match status" value="1"/>
</dbReference>
<evidence type="ECO:0000256" key="3">
    <source>
        <dbReference type="ARBA" id="ARBA00017144"/>
    </source>
</evidence>
<protein>
    <recommendedName>
        <fullName evidence="3 11">Thymidylate kinase</fullName>
        <ecNumber evidence="2 11">2.7.4.9</ecNumber>
    </recommendedName>
    <alternativeName>
        <fullName evidence="11">dTMP kinase</fullName>
    </alternativeName>
</protein>
<evidence type="ECO:0000256" key="10">
    <source>
        <dbReference type="ARBA" id="ARBA00057735"/>
    </source>
</evidence>
<dbReference type="AlphaFoldDB" id="A0A8H9H6Y6"/>
<dbReference type="Pfam" id="PF02223">
    <property type="entry name" value="Thymidylate_kin"/>
    <property type="match status" value="1"/>
</dbReference>
<keyword evidence="7 11" id="KW-0418">Kinase</keyword>
<keyword evidence="4 11" id="KW-0808">Transferase</keyword>
<evidence type="ECO:0000256" key="6">
    <source>
        <dbReference type="ARBA" id="ARBA00022741"/>
    </source>
</evidence>
<organism evidence="13 14">
    <name type="scientific">Actinomyces gaoshouyii</name>
    <dbReference type="NCBI Taxonomy" id="1960083"/>
    <lineage>
        <taxon>Bacteria</taxon>
        <taxon>Bacillati</taxon>
        <taxon>Actinomycetota</taxon>
        <taxon>Actinomycetes</taxon>
        <taxon>Actinomycetales</taxon>
        <taxon>Actinomycetaceae</taxon>
        <taxon>Actinomyces</taxon>
    </lineage>
</organism>
<reference evidence="13" key="1">
    <citation type="journal article" date="2014" name="Int. J. Syst. Evol. Microbiol.">
        <title>Complete genome sequence of Corynebacterium casei LMG S-19264T (=DSM 44701T), isolated from a smear-ripened cheese.</title>
        <authorList>
            <consortium name="US DOE Joint Genome Institute (JGI-PGF)"/>
            <person name="Walter F."/>
            <person name="Albersmeier A."/>
            <person name="Kalinowski J."/>
            <person name="Ruckert C."/>
        </authorList>
    </citation>
    <scope>NUCLEOTIDE SEQUENCE</scope>
    <source>
        <strain evidence="13">CGMCC 4.7372</strain>
    </source>
</reference>
<evidence type="ECO:0000256" key="7">
    <source>
        <dbReference type="ARBA" id="ARBA00022777"/>
    </source>
</evidence>
<dbReference type="NCBIfam" id="TIGR00041">
    <property type="entry name" value="DTMP_kinase"/>
    <property type="match status" value="1"/>
</dbReference>
<dbReference type="InterPro" id="IPR018095">
    <property type="entry name" value="Thymidylate_kin_CS"/>
</dbReference>
<dbReference type="InterPro" id="IPR018094">
    <property type="entry name" value="Thymidylate_kinase"/>
</dbReference>
<evidence type="ECO:0000256" key="4">
    <source>
        <dbReference type="ARBA" id="ARBA00022679"/>
    </source>
</evidence>
<comment type="caution">
    <text evidence="13">The sequence shown here is derived from an EMBL/GenBank/DDBJ whole genome shotgun (WGS) entry which is preliminary data.</text>
</comment>
<dbReference type="CDD" id="cd01672">
    <property type="entry name" value="TMPK"/>
    <property type="match status" value="1"/>
</dbReference>
<evidence type="ECO:0000313" key="13">
    <source>
        <dbReference type="EMBL" id="GGO95482.1"/>
    </source>
</evidence>
<keyword evidence="14" id="KW-1185">Reference proteome</keyword>
<dbReference type="RefSeq" id="WP_080462192.1">
    <property type="nucleotide sequence ID" value="NZ_BMNJ01000001.1"/>
</dbReference>
<keyword evidence="6 11" id="KW-0547">Nucleotide-binding</keyword>